<feature type="region of interest" description="Disordered" evidence="2">
    <location>
        <begin position="192"/>
        <end position="216"/>
    </location>
</feature>
<dbReference type="InterPro" id="IPR009057">
    <property type="entry name" value="Homeodomain-like_sf"/>
</dbReference>
<dbReference type="CDD" id="cd11660">
    <property type="entry name" value="SANT_TRF"/>
    <property type="match status" value="1"/>
</dbReference>
<dbReference type="PANTHER" id="PTHR45623:SF43">
    <property type="entry name" value="OS02G0817000 PROTEIN"/>
    <property type="match status" value="1"/>
</dbReference>
<keyword evidence="5" id="KW-1185">Reference proteome</keyword>
<comment type="caution">
    <text evidence="4">The sequence shown here is derived from an EMBL/GenBank/DDBJ whole genome shotgun (WGS) entry which is preliminary data.</text>
</comment>
<evidence type="ECO:0000256" key="1">
    <source>
        <dbReference type="ARBA" id="ARBA00023242"/>
    </source>
</evidence>
<proteinExistence type="predicted"/>
<feature type="compositionally biased region" description="Polar residues" evidence="2">
    <location>
        <begin position="51"/>
        <end position="60"/>
    </location>
</feature>
<dbReference type="PANTHER" id="PTHR45623">
    <property type="entry name" value="CHROMODOMAIN-HELICASE-DNA-BINDING PROTEIN 3-RELATED-RELATED"/>
    <property type="match status" value="1"/>
</dbReference>
<evidence type="ECO:0000313" key="4">
    <source>
        <dbReference type="EMBL" id="KAL3819573.1"/>
    </source>
</evidence>
<evidence type="ECO:0000259" key="3">
    <source>
        <dbReference type="PROSITE" id="PS50090"/>
    </source>
</evidence>
<gene>
    <name evidence="4" type="ORF">ACJIZ3_005478</name>
</gene>
<evidence type="ECO:0000256" key="2">
    <source>
        <dbReference type="SAM" id="MobiDB-lite"/>
    </source>
</evidence>
<organism evidence="4 5">
    <name type="scientific">Penstemon smallii</name>
    <dbReference type="NCBI Taxonomy" id="265156"/>
    <lineage>
        <taxon>Eukaryota</taxon>
        <taxon>Viridiplantae</taxon>
        <taxon>Streptophyta</taxon>
        <taxon>Embryophyta</taxon>
        <taxon>Tracheophyta</taxon>
        <taxon>Spermatophyta</taxon>
        <taxon>Magnoliopsida</taxon>
        <taxon>eudicotyledons</taxon>
        <taxon>Gunneridae</taxon>
        <taxon>Pentapetalae</taxon>
        <taxon>asterids</taxon>
        <taxon>lamiids</taxon>
        <taxon>Lamiales</taxon>
        <taxon>Plantaginaceae</taxon>
        <taxon>Cheloneae</taxon>
        <taxon>Penstemon</taxon>
    </lineage>
</organism>
<reference evidence="4 5" key="1">
    <citation type="submission" date="2024-12" db="EMBL/GenBank/DDBJ databases">
        <title>The unique morphological basis and parallel evolutionary history of personate flowers in Penstemon.</title>
        <authorList>
            <person name="Depatie T.H."/>
            <person name="Wessinger C.A."/>
        </authorList>
    </citation>
    <scope>NUCLEOTIDE SEQUENCE [LARGE SCALE GENOMIC DNA]</scope>
    <source>
        <strain evidence="4">WTNN_2</strain>
        <tissue evidence="4">Leaf</tissue>
    </source>
</reference>
<dbReference type="Proteomes" id="UP001634393">
    <property type="component" value="Unassembled WGS sequence"/>
</dbReference>
<dbReference type="EMBL" id="JBJXBP010000007">
    <property type="protein sequence ID" value="KAL3819573.1"/>
    <property type="molecule type" value="Genomic_DNA"/>
</dbReference>
<keyword evidence="1" id="KW-0539">Nucleus</keyword>
<feature type="compositionally biased region" description="Polar residues" evidence="2">
    <location>
        <begin position="17"/>
        <end position="29"/>
    </location>
</feature>
<feature type="region of interest" description="Disordered" evidence="2">
    <location>
        <begin position="16"/>
        <end position="80"/>
    </location>
</feature>
<dbReference type="SUPFAM" id="SSF46689">
    <property type="entry name" value="Homeodomain-like"/>
    <property type="match status" value="1"/>
</dbReference>
<feature type="domain" description="Myb-like" evidence="3">
    <location>
        <begin position="431"/>
        <end position="475"/>
    </location>
</feature>
<name>A0ABD3S515_9LAMI</name>
<dbReference type="Gene3D" id="1.10.10.60">
    <property type="entry name" value="Homeodomain-like"/>
    <property type="match status" value="1"/>
</dbReference>
<protein>
    <recommendedName>
        <fullName evidence="3">Myb-like domain-containing protein</fullName>
    </recommendedName>
</protein>
<sequence length="623" mass="70154">MGSNIVLTYKRKRLFSKTDQPLHSHTSSEIPKPKISANIDNHEPNADYNKSHQSFDSVSMNHIGKSSGPEEKSQFSKPDATIKTFGEDHVVMEESPRDTRFQIDSTGQSEVNLLPEEKSSFFVKLSSEYEDKCKEEVHKEQHSSSCNNLDSKRKLNSNLITFCRRSKRSKNITVPDTSSASEKPLASICSMDMKNEKDTNPSNLLTSNEQKDSGKEISKVQIKDCVDVQENHGLNKSDVTYQSLSNDVSGKRDSLASCDIDCNRPLDYCSFDENHTPGVDSIGNKEEEMSALPLQQRAENGEKAKNIVEVGTSSKINYLQLFPESRSHDMPPLANDPQKVRSQQLKPPSIHSSPFHGLTLQPNAHPSYSPPYVWPNAHLQSREPIHNFRAPSLSRHKMMLDNILTRARAVRVKNNTSNFPYNNFEPPTTTWSEEELDCLWIGVRRHGKGNWDAMLRDPRLRFLPLKTPRDLAQRWVEEQSQLFYGQPPISQVKYSSMNNFMHPLANDARLSLGYNAHKILNNGKLQNPGTLPSYGYWPNCSSGNLPHWLREVVGIPPRSSPVAAPTMQWLSQPSFEPRGGVAIARGTNSPCEIRVNKEEELIVIPSDASSEETISDDHGGIRQ</sequence>
<dbReference type="PROSITE" id="PS50090">
    <property type="entry name" value="MYB_LIKE"/>
    <property type="match status" value="1"/>
</dbReference>
<dbReference type="AlphaFoldDB" id="A0ABD3S515"/>
<evidence type="ECO:0000313" key="5">
    <source>
        <dbReference type="Proteomes" id="UP001634393"/>
    </source>
</evidence>
<dbReference type="InterPro" id="IPR001005">
    <property type="entry name" value="SANT/Myb"/>
</dbReference>
<accession>A0ABD3S515</accession>